<accession>A0A5J4RG49</accession>
<evidence type="ECO:0000256" key="1">
    <source>
        <dbReference type="SAM" id="Coils"/>
    </source>
</evidence>
<feature type="coiled-coil region" evidence="1">
    <location>
        <begin position="4"/>
        <end position="31"/>
    </location>
</feature>
<protein>
    <submittedName>
        <fullName evidence="2">Uncharacterized protein</fullName>
    </submittedName>
</protein>
<name>A0A5J4RG49_9EUKA</name>
<dbReference type="EMBL" id="SNRW01042480">
    <property type="protein sequence ID" value="KAA6332110.1"/>
    <property type="molecule type" value="Genomic_DNA"/>
</dbReference>
<proteinExistence type="predicted"/>
<comment type="caution">
    <text evidence="2">The sequence shown here is derived from an EMBL/GenBank/DDBJ whole genome shotgun (WGS) entry which is preliminary data.</text>
</comment>
<reference evidence="2 3" key="1">
    <citation type="submission" date="2019-03" db="EMBL/GenBank/DDBJ databases">
        <title>Single cell metagenomics reveals metabolic interactions within the superorganism composed of flagellate Streblomastix strix and complex community of Bacteroidetes bacteria on its surface.</title>
        <authorList>
            <person name="Treitli S.C."/>
            <person name="Kolisko M."/>
            <person name="Husnik F."/>
            <person name="Keeling P."/>
            <person name="Hampl V."/>
        </authorList>
    </citation>
    <scope>NUCLEOTIDE SEQUENCE [LARGE SCALE GENOMIC DNA]</scope>
    <source>
        <strain evidence="2">ST1C</strain>
    </source>
</reference>
<evidence type="ECO:0000313" key="2">
    <source>
        <dbReference type="EMBL" id="KAA6332110.1"/>
    </source>
</evidence>
<feature type="non-terminal residue" evidence="2">
    <location>
        <position position="122"/>
    </location>
</feature>
<dbReference type="AlphaFoldDB" id="A0A5J4RG49"/>
<gene>
    <name evidence="2" type="ORF">EZS28_053316</name>
</gene>
<dbReference type="Proteomes" id="UP000324800">
    <property type="component" value="Unassembled WGS sequence"/>
</dbReference>
<evidence type="ECO:0000313" key="3">
    <source>
        <dbReference type="Proteomes" id="UP000324800"/>
    </source>
</evidence>
<keyword evidence="1" id="KW-0175">Coiled coil</keyword>
<organism evidence="2 3">
    <name type="scientific">Streblomastix strix</name>
    <dbReference type="NCBI Taxonomy" id="222440"/>
    <lineage>
        <taxon>Eukaryota</taxon>
        <taxon>Metamonada</taxon>
        <taxon>Preaxostyla</taxon>
        <taxon>Oxymonadida</taxon>
        <taxon>Streblomastigidae</taxon>
        <taxon>Streblomastix</taxon>
    </lineage>
</organism>
<sequence>MKILVDLMQVVNEKKKKMKDVEVKQNQVEINSDQIILLDLVELAIMDYLRQSLVYYLEVSLMGVLLDDLVKKEAYEYQDLAKIWALAKKLPIQNESDHLMPSKILPEDQALKIYLISLKSVI</sequence>